<evidence type="ECO:0000313" key="1">
    <source>
        <dbReference type="EMBL" id="KAJ1357597.1"/>
    </source>
</evidence>
<sequence>MVPSRSTASPSPQATVTPLEKHYHELEFRMQVGYWRVHSAKTVFGDKMAMLISKRDGFPLSSFAGFHRF</sequence>
<gene>
    <name evidence="1" type="ORF">KIN20_015775</name>
</gene>
<proteinExistence type="predicted"/>
<evidence type="ECO:0000313" key="2">
    <source>
        <dbReference type="Proteomes" id="UP001196413"/>
    </source>
</evidence>
<organism evidence="1 2">
    <name type="scientific">Parelaphostrongylus tenuis</name>
    <name type="common">Meningeal worm</name>
    <dbReference type="NCBI Taxonomy" id="148309"/>
    <lineage>
        <taxon>Eukaryota</taxon>
        <taxon>Metazoa</taxon>
        <taxon>Ecdysozoa</taxon>
        <taxon>Nematoda</taxon>
        <taxon>Chromadorea</taxon>
        <taxon>Rhabditida</taxon>
        <taxon>Rhabditina</taxon>
        <taxon>Rhabditomorpha</taxon>
        <taxon>Strongyloidea</taxon>
        <taxon>Metastrongylidae</taxon>
        <taxon>Parelaphostrongylus</taxon>
    </lineage>
</organism>
<reference evidence="1" key="1">
    <citation type="submission" date="2021-06" db="EMBL/GenBank/DDBJ databases">
        <title>Parelaphostrongylus tenuis whole genome reference sequence.</title>
        <authorList>
            <person name="Garwood T.J."/>
            <person name="Larsen P.A."/>
            <person name="Fountain-Jones N.M."/>
            <person name="Garbe J.R."/>
            <person name="Macchietto M.G."/>
            <person name="Kania S.A."/>
            <person name="Gerhold R.W."/>
            <person name="Richards J.E."/>
            <person name="Wolf T.M."/>
        </authorList>
    </citation>
    <scope>NUCLEOTIDE SEQUENCE</scope>
    <source>
        <strain evidence="1">MNPRO001-30</strain>
        <tissue evidence="1">Meninges</tissue>
    </source>
</reference>
<protein>
    <submittedName>
        <fullName evidence="1">Uncharacterized protein</fullName>
    </submittedName>
</protein>
<keyword evidence="2" id="KW-1185">Reference proteome</keyword>
<dbReference type="EMBL" id="JAHQIW010003197">
    <property type="protein sequence ID" value="KAJ1357597.1"/>
    <property type="molecule type" value="Genomic_DNA"/>
</dbReference>
<accession>A0AAD5QP99</accession>
<name>A0AAD5QP99_PARTN</name>
<dbReference type="AlphaFoldDB" id="A0AAD5QP99"/>
<dbReference type="Proteomes" id="UP001196413">
    <property type="component" value="Unassembled WGS sequence"/>
</dbReference>
<comment type="caution">
    <text evidence="1">The sequence shown here is derived from an EMBL/GenBank/DDBJ whole genome shotgun (WGS) entry which is preliminary data.</text>
</comment>